<dbReference type="InterPro" id="IPR000515">
    <property type="entry name" value="MetI-like"/>
</dbReference>
<keyword evidence="10" id="KW-1185">Reference proteome</keyword>
<dbReference type="Pfam" id="PF00528">
    <property type="entry name" value="BPD_transp_1"/>
    <property type="match status" value="1"/>
</dbReference>
<comment type="subcellular location">
    <subcellularLocation>
        <location evidence="1">Cell membrane</location>
        <topology evidence="1">Multi-pass membrane protein</topology>
    </subcellularLocation>
</comment>
<dbReference type="PANTHER" id="PTHR43163">
    <property type="entry name" value="DIPEPTIDE TRANSPORT SYSTEM PERMEASE PROTEIN DPPB-RELATED"/>
    <property type="match status" value="1"/>
</dbReference>
<feature type="transmembrane region" description="Helical" evidence="7">
    <location>
        <begin position="51"/>
        <end position="77"/>
    </location>
</feature>
<evidence type="ECO:0000256" key="6">
    <source>
        <dbReference type="ARBA" id="ARBA00023136"/>
    </source>
</evidence>
<keyword evidence="3" id="KW-1003">Cell membrane</keyword>
<evidence type="ECO:0000256" key="3">
    <source>
        <dbReference type="ARBA" id="ARBA00022475"/>
    </source>
</evidence>
<evidence type="ECO:0000313" key="10">
    <source>
        <dbReference type="Proteomes" id="UP001157069"/>
    </source>
</evidence>
<evidence type="ECO:0000256" key="7">
    <source>
        <dbReference type="SAM" id="Phobius"/>
    </source>
</evidence>
<evidence type="ECO:0000256" key="4">
    <source>
        <dbReference type="ARBA" id="ARBA00022692"/>
    </source>
</evidence>
<comment type="caution">
    <text evidence="9">The sequence shown here is derived from an EMBL/GenBank/DDBJ whole genome shotgun (WGS) entry which is preliminary data.</text>
</comment>
<keyword evidence="4 7" id="KW-0812">Transmembrane</keyword>
<keyword evidence="2" id="KW-0813">Transport</keyword>
<protein>
    <recommendedName>
        <fullName evidence="8">ABC transmembrane type-1 domain-containing protein</fullName>
    </recommendedName>
</protein>
<dbReference type="PANTHER" id="PTHR43163:SF6">
    <property type="entry name" value="DIPEPTIDE TRANSPORT SYSTEM PERMEASE PROTEIN DPPB-RELATED"/>
    <property type="match status" value="1"/>
</dbReference>
<accession>A0ABQ6K1V4</accession>
<organism evidence="9 10">
    <name type="scientific">Homoserinibacter gongjuensis</name>
    <dbReference type="NCBI Taxonomy" id="1162968"/>
    <lineage>
        <taxon>Bacteria</taxon>
        <taxon>Bacillati</taxon>
        <taxon>Actinomycetota</taxon>
        <taxon>Actinomycetes</taxon>
        <taxon>Micrococcales</taxon>
        <taxon>Microbacteriaceae</taxon>
        <taxon>Homoserinibacter</taxon>
    </lineage>
</organism>
<keyword evidence="5 7" id="KW-1133">Transmembrane helix</keyword>
<name>A0ABQ6K1V4_9MICO</name>
<evidence type="ECO:0000256" key="1">
    <source>
        <dbReference type="ARBA" id="ARBA00004651"/>
    </source>
</evidence>
<dbReference type="Proteomes" id="UP001157069">
    <property type="component" value="Unassembled WGS sequence"/>
</dbReference>
<dbReference type="RefSeq" id="WP_284301657.1">
    <property type="nucleotide sequence ID" value="NZ_BSVA01000001.1"/>
</dbReference>
<feature type="domain" description="ABC transmembrane type-1" evidence="8">
    <location>
        <begin position="1"/>
        <end position="82"/>
    </location>
</feature>
<sequence length="84" mass="8733">MLRHAVLPAVTLSGWALGATISGAVVVESIFNRPGIGRVLVTAVGSQDIPVVTGIVVLIAAVYVVTNLLVDVLYTVVDPRVRIA</sequence>
<evidence type="ECO:0000256" key="5">
    <source>
        <dbReference type="ARBA" id="ARBA00022989"/>
    </source>
</evidence>
<feature type="transmembrane region" description="Helical" evidence="7">
    <location>
        <begin position="12"/>
        <end position="31"/>
    </location>
</feature>
<dbReference type="EMBL" id="BSVA01000001">
    <property type="protein sequence ID" value="GMA92897.1"/>
    <property type="molecule type" value="Genomic_DNA"/>
</dbReference>
<evidence type="ECO:0000259" key="8">
    <source>
        <dbReference type="Pfam" id="PF00528"/>
    </source>
</evidence>
<evidence type="ECO:0000256" key="2">
    <source>
        <dbReference type="ARBA" id="ARBA00022448"/>
    </source>
</evidence>
<keyword evidence="6 7" id="KW-0472">Membrane</keyword>
<reference evidence="10" key="1">
    <citation type="journal article" date="2019" name="Int. J. Syst. Evol. Microbiol.">
        <title>The Global Catalogue of Microorganisms (GCM) 10K type strain sequencing project: providing services to taxonomists for standard genome sequencing and annotation.</title>
        <authorList>
            <consortium name="The Broad Institute Genomics Platform"/>
            <consortium name="The Broad Institute Genome Sequencing Center for Infectious Disease"/>
            <person name="Wu L."/>
            <person name="Ma J."/>
        </authorList>
    </citation>
    <scope>NUCLEOTIDE SEQUENCE [LARGE SCALE GENOMIC DNA]</scope>
    <source>
        <strain evidence="10">NBRC 108755</strain>
    </source>
</reference>
<proteinExistence type="predicted"/>
<evidence type="ECO:0000313" key="9">
    <source>
        <dbReference type="EMBL" id="GMA92897.1"/>
    </source>
</evidence>
<gene>
    <name evidence="9" type="ORF">GCM10025869_34260</name>
</gene>